<dbReference type="EMBL" id="OC931450">
    <property type="protein sequence ID" value="CAD7659138.1"/>
    <property type="molecule type" value="Genomic_DNA"/>
</dbReference>
<dbReference type="Proteomes" id="UP000728032">
    <property type="component" value="Unassembled WGS sequence"/>
</dbReference>
<feature type="domain" description="C3H1-type" evidence="6">
    <location>
        <begin position="111"/>
        <end position="138"/>
    </location>
</feature>
<dbReference type="Gene3D" id="4.10.1000.10">
    <property type="entry name" value="Zinc finger, CCCH-type"/>
    <property type="match status" value="1"/>
</dbReference>
<organism evidence="7">
    <name type="scientific">Oppiella nova</name>
    <dbReference type="NCBI Taxonomy" id="334625"/>
    <lineage>
        <taxon>Eukaryota</taxon>
        <taxon>Metazoa</taxon>
        <taxon>Ecdysozoa</taxon>
        <taxon>Arthropoda</taxon>
        <taxon>Chelicerata</taxon>
        <taxon>Arachnida</taxon>
        <taxon>Acari</taxon>
        <taxon>Acariformes</taxon>
        <taxon>Sarcoptiformes</taxon>
        <taxon>Oribatida</taxon>
        <taxon>Brachypylina</taxon>
        <taxon>Oppioidea</taxon>
        <taxon>Oppiidae</taxon>
        <taxon>Oppiella</taxon>
    </lineage>
</organism>
<keyword evidence="8" id="KW-1185">Reference proteome</keyword>
<protein>
    <recommendedName>
        <fullName evidence="6">C3H1-type domain-containing protein</fullName>
    </recommendedName>
</protein>
<dbReference type="OrthoDB" id="278280at2759"/>
<evidence type="ECO:0000313" key="8">
    <source>
        <dbReference type="Proteomes" id="UP000728032"/>
    </source>
</evidence>
<dbReference type="GO" id="GO:0008270">
    <property type="term" value="F:zinc ion binding"/>
    <property type="evidence" value="ECO:0007669"/>
    <property type="project" value="UniProtKB-KW"/>
</dbReference>
<evidence type="ECO:0000256" key="1">
    <source>
        <dbReference type="ARBA" id="ARBA00022723"/>
    </source>
</evidence>
<gene>
    <name evidence="7" type="ORF">ONB1V03_LOCUS15734</name>
</gene>
<dbReference type="GO" id="GO:0005829">
    <property type="term" value="C:cytosol"/>
    <property type="evidence" value="ECO:0007669"/>
    <property type="project" value="TreeGrafter"/>
</dbReference>
<name>A0A7R9QVW3_9ACAR</name>
<dbReference type="AlphaFoldDB" id="A0A7R9QVW3"/>
<sequence length="291" mass="33834">MPPKKDSGASKKTEIKKKEKIIEDKTFGLKNKKGTKQQKFIQQVANQVKQQGLPKKVRLAATYLTECPINGGEIAPNTAVVKKEEKKKQLEELNALFRPVTAAQKVDKGVDPKSVLCAFFKSGQCGKGDKCKFSHDVTVERKSEKKNVYVDARQEDTMDDWDDEKLKEVVEKKENERKGSESMEKHSHELDDKNGSEEYHKYQTDWFEFQVFFVDNVFICVRIDSNVFSDTEGPIDVKYLFIELKQKHDQNEQRVQHKECKHHSIPKFFEFIGNPFLMLFVLLNWIQILRD</sequence>
<dbReference type="PANTHER" id="PTHR12681">
    <property type="entry name" value="ZINC FINGER-CONTAINING PROTEIN P48ZNF"/>
    <property type="match status" value="1"/>
</dbReference>
<accession>A0A7R9QVW3</accession>
<dbReference type="PROSITE" id="PS50103">
    <property type="entry name" value="ZF_C3H1"/>
    <property type="match status" value="1"/>
</dbReference>
<proteinExistence type="predicted"/>
<evidence type="ECO:0000256" key="4">
    <source>
        <dbReference type="PROSITE-ProRule" id="PRU00723"/>
    </source>
</evidence>
<evidence type="ECO:0000256" key="2">
    <source>
        <dbReference type="ARBA" id="ARBA00022771"/>
    </source>
</evidence>
<keyword evidence="2 4" id="KW-0863">Zinc-finger</keyword>
<dbReference type="InterPro" id="IPR000571">
    <property type="entry name" value="Znf_CCCH"/>
</dbReference>
<feature type="zinc finger region" description="C3H1-type" evidence="4">
    <location>
        <begin position="111"/>
        <end position="138"/>
    </location>
</feature>
<reference evidence="7" key="1">
    <citation type="submission" date="2020-11" db="EMBL/GenBank/DDBJ databases">
        <authorList>
            <person name="Tran Van P."/>
        </authorList>
    </citation>
    <scope>NUCLEOTIDE SEQUENCE</scope>
</reference>
<dbReference type="SUPFAM" id="SSF90229">
    <property type="entry name" value="CCCH zinc finger"/>
    <property type="match status" value="1"/>
</dbReference>
<keyword evidence="3 4" id="KW-0862">Zinc</keyword>
<dbReference type="SMART" id="SM00356">
    <property type="entry name" value="ZnF_C3H1"/>
    <property type="match status" value="1"/>
</dbReference>
<dbReference type="PANTHER" id="PTHR12681:SF0">
    <property type="entry name" value="ZINC FINGER CCCH DOMAIN-CONTAINING PROTEIN 15"/>
    <property type="match status" value="1"/>
</dbReference>
<evidence type="ECO:0000256" key="5">
    <source>
        <dbReference type="SAM" id="MobiDB-lite"/>
    </source>
</evidence>
<evidence type="ECO:0000313" key="7">
    <source>
        <dbReference type="EMBL" id="CAD7659138.1"/>
    </source>
</evidence>
<dbReference type="EMBL" id="CAJPVJ010016625">
    <property type="protein sequence ID" value="CAG2176300.1"/>
    <property type="molecule type" value="Genomic_DNA"/>
</dbReference>
<evidence type="ECO:0000259" key="6">
    <source>
        <dbReference type="PROSITE" id="PS50103"/>
    </source>
</evidence>
<feature type="region of interest" description="Disordered" evidence="5">
    <location>
        <begin position="172"/>
        <end position="194"/>
    </location>
</feature>
<dbReference type="GO" id="GO:0002181">
    <property type="term" value="P:cytoplasmic translation"/>
    <property type="evidence" value="ECO:0007669"/>
    <property type="project" value="TreeGrafter"/>
</dbReference>
<dbReference type="GO" id="GO:0003729">
    <property type="term" value="F:mRNA binding"/>
    <property type="evidence" value="ECO:0007669"/>
    <property type="project" value="TreeGrafter"/>
</dbReference>
<evidence type="ECO:0000256" key="3">
    <source>
        <dbReference type="ARBA" id="ARBA00022833"/>
    </source>
</evidence>
<dbReference type="InterPro" id="IPR036855">
    <property type="entry name" value="Znf_CCCH_sf"/>
</dbReference>
<keyword evidence="1 4" id="KW-0479">Metal-binding</keyword>
<dbReference type="Pfam" id="PF00642">
    <property type="entry name" value="zf-CCCH"/>
    <property type="match status" value="1"/>
</dbReference>